<feature type="compositionally biased region" description="Basic and acidic residues" evidence="1">
    <location>
        <begin position="24"/>
        <end position="44"/>
    </location>
</feature>
<comment type="caution">
    <text evidence="3">The sequence shown here is derived from an EMBL/GenBank/DDBJ whole genome shotgun (WGS) entry which is preliminary data.</text>
</comment>
<dbReference type="RefSeq" id="WP_046099595.1">
    <property type="nucleotide sequence ID" value="NZ_BKAP01000002.1"/>
</dbReference>
<feature type="chain" id="PRO_5042568607" description="Lipoprotein" evidence="2">
    <location>
        <begin position="22"/>
        <end position="218"/>
    </location>
</feature>
<sequence>MRKWGLTLLAVFLTIILTACNQNDSKDEDKKETSEKTSQKKEASQDESGEGFKALKEKELNSQRNKKTTNDSSDNQIIDYTDKQKIAMLLFQPGLDDKFITADDVLKGEYQSKFSDGVKKKHLPKLTVTSLPENTQMDNTPTGTKFYNIQPFPSQYSVNIAMNEHNMIIFGSQSPIPDYNELLHGLDGMAKVYKTKDVIKSEKDNPKLKEVEDKVDMQ</sequence>
<evidence type="ECO:0000256" key="2">
    <source>
        <dbReference type="SAM" id="SignalP"/>
    </source>
</evidence>
<keyword evidence="2" id="KW-0732">Signal</keyword>
<gene>
    <name evidence="3" type="ORF">VV61_04125</name>
</gene>
<name>A0AAJ0NHM1_STACA</name>
<dbReference type="PROSITE" id="PS51257">
    <property type="entry name" value="PROKAR_LIPOPROTEIN"/>
    <property type="match status" value="1"/>
</dbReference>
<evidence type="ECO:0000256" key="1">
    <source>
        <dbReference type="SAM" id="MobiDB-lite"/>
    </source>
</evidence>
<dbReference type="AlphaFoldDB" id="A0AAJ0NHM1"/>
<dbReference type="EMBL" id="LAIU01000002">
    <property type="protein sequence ID" value="KKB25769.1"/>
    <property type="molecule type" value="Genomic_DNA"/>
</dbReference>
<protein>
    <recommendedName>
        <fullName evidence="5">Lipoprotein</fullName>
    </recommendedName>
</protein>
<proteinExistence type="predicted"/>
<evidence type="ECO:0008006" key="5">
    <source>
        <dbReference type="Google" id="ProtNLM"/>
    </source>
</evidence>
<feature type="signal peptide" evidence="2">
    <location>
        <begin position="1"/>
        <end position="21"/>
    </location>
</feature>
<evidence type="ECO:0000313" key="3">
    <source>
        <dbReference type="EMBL" id="KKB25769.1"/>
    </source>
</evidence>
<organism evidence="3 4">
    <name type="scientific">Staphylococcus carnosus</name>
    <dbReference type="NCBI Taxonomy" id="1281"/>
    <lineage>
        <taxon>Bacteria</taxon>
        <taxon>Bacillati</taxon>
        <taxon>Bacillota</taxon>
        <taxon>Bacilli</taxon>
        <taxon>Bacillales</taxon>
        <taxon>Staphylococcaceae</taxon>
        <taxon>Staphylococcus</taxon>
    </lineage>
</organism>
<evidence type="ECO:0000313" key="4">
    <source>
        <dbReference type="Proteomes" id="UP000033530"/>
    </source>
</evidence>
<reference evidence="3 4" key="1">
    <citation type="submission" date="2015-03" db="EMBL/GenBank/DDBJ databases">
        <title>Draft Genome Sequence of S. carnosus subsp. utilis LTH 7013, Isolated from South Tirolean Ham.</title>
        <authorList>
            <person name="Mueller A."/>
            <person name="Huptas C."/>
            <person name="Wenning M."/>
            <person name="Weiss A."/>
            <person name="Schmidt H."/>
        </authorList>
    </citation>
    <scope>NUCLEOTIDE SEQUENCE [LARGE SCALE GENOMIC DNA]</scope>
    <source>
        <strain evidence="3 4">LTH7013</strain>
    </source>
</reference>
<dbReference type="Proteomes" id="UP000033530">
    <property type="component" value="Unassembled WGS sequence"/>
</dbReference>
<accession>A0AAJ0NHM1</accession>
<feature type="region of interest" description="Disordered" evidence="1">
    <location>
        <begin position="24"/>
        <end position="75"/>
    </location>
</feature>